<keyword evidence="2" id="KW-1185">Reference proteome</keyword>
<protein>
    <submittedName>
        <fullName evidence="1">Uncharacterized protein</fullName>
    </submittedName>
</protein>
<dbReference type="RefSeq" id="XP_033395465.1">
    <property type="nucleotide sequence ID" value="XM_033546983.1"/>
</dbReference>
<evidence type="ECO:0000313" key="1">
    <source>
        <dbReference type="EMBL" id="KAF2139752.1"/>
    </source>
</evidence>
<name>A0A6A6B6J2_9PEZI</name>
<gene>
    <name evidence="1" type="ORF">K452DRAFT_65080</name>
</gene>
<accession>A0A6A6B6J2</accession>
<reference evidence="1" key="1">
    <citation type="journal article" date="2020" name="Stud. Mycol.">
        <title>101 Dothideomycetes genomes: a test case for predicting lifestyles and emergence of pathogens.</title>
        <authorList>
            <person name="Haridas S."/>
            <person name="Albert R."/>
            <person name="Binder M."/>
            <person name="Bloem J."/>
            <person name="Labutti K."/>
            <person name="Salamov A."/>
            <person name="Andreopoulos B."/>
            <person name="Baker S."/>
            <person name="Barry K."/>
            <person name="Bills G."/>
            <person name="Bluhm B."/>
            <person name="Cannon C."/>
            <person name="Castanera R."/>
            <person name="Culley D."/>
            <person name="Daum C."/>
            <person name="Ezra D."/>
            <person name="Gonzalez J."/>
            <person name="Henrissat B."/>
            <person name="Kuo A."/>
            <person name="Liang C."/>
            <person name="Lipzen A."/>
            <person name="Lutzoni F."/>
            <person name="Magnuson J."/>
            <person name="Mondo S."/>
            <person name="Nolan M."/>
            <person name="Ohm R."/>
            <person name="Pangilinan J."/>
            <person name="Park H.-J."/>
            <person name="Ramirez L."/>
            <person name="Alfaro M."/>
            <person name="Sun H."/>
            <person name="Tritt A."/>
            <person name="Yoshinaga Y."/>
            <person name="Zwiers L.-H."/>
            <person name="Turgeon B."/>
            <person name="Goodwin S."/>
            <person name="Spatafora J."/>
            <person name="Crous P."/>
            <person name="Grigoriev I."/>
        </authorList>
    </citation>
    <scope>NUCLEOTIDE SEQUENCE</scope>
    <source>
        <strain evidence="1">CBS 121167</strain>
    </source>
</reference>
<sequence>MPRIQVNIVRPSTRPKQKGAQRTTAAQRLAITRPNHVGDVPITIRKPQHAAIIPEVADATSKRKTLVTPHDDLSHPSKFVAITPIDNHPIISPAVVEDTEDLSMVVEEMRASNVMFERARGIATVENDDQSIVTPVAANRDPPSSETRDDASSPYRVLLAWLPARVLGMDEKVLEHTQSPHILPGSLLPLCTGITISQDGESCITVTDVVYMGLSTSSLMDLIRADGRPHVGIPDTTLFFDPLPLFEHRDNYKKRDLLQSGILEQQVPNNSIADLNRRLYTAYSSTGTSTTLRDRDACIGFICQALLNSSAYKFLLFLRPSCLRSLLYSI</sequence>
<dbReference type="Proteomes" id="UP000799438">
    <property type="component" value="Unassembled WGS sequence"/>
</dbReference>
<organism evidence="1 2">
    <name type="scientific">Aplosporella prunicola CBS 121167</name>
    <dbReference type="NCBI Taxonomy" id="1176127"/>
    <lineage>
        <taxon>Eukaryota</taxon>
        <taxon>Fungi</taxon>
        <taxon>Dikarya</taxon>
        <taxon>Ascomycota</taxon>
        <taxon>Pezizomycotina</taxon>
        <taxon>Dothideomycetes</taxon>
        <taxon>Dothideomycetes incertae sedis</taxon>
        <taxon>Botryosphaeriales</taxon>
        <taxon>Aplosporellaceae</taxon>
        <taxon>Aplosporella</taxon>
    </lineage>
</organism>
<dbReference type="GeneID" id="54304490"/>
<evidence type="ECO:0000313" key="2">
    <source>
        <dbReference type="Proteomes" id="UP000799438"/>
    </source>
</evidence>
<dbReference type="AlphaFoldDB" id="A0A6A6B6J2"/>
<dbReference type="EMBL" id="ML995492">
    <property type="protein sequence ID" value="KAF2139752.1"/>
    <property type="molecule type" value="Genomic_DNA"/>
</dbReference>
<proteinExistence type="predicted"/>